<dbReference type="STRING" id="1573173.A0A166LQJ4"/>
<feature type="non-terminal residue" evidence="1">
    <location>
        <position position="1"/>
    </location>
</feature>
<feature type="non-terminal residue" evidence="1">
    <location>
        <position position="273"/>
    </location>
</feature>
<dbReference type="AlphaFoldDB" id="A0A166LQJ4"/>
<organism evidence="1 2">
    <name type="scientific">Colletotrichum incanum</name>
    <name type="common">Soybean anthracnose fungus</name>
    <dbReference type="NCBI Taxonomy" id="1573173"/>
    <lineage>
        <taxon>Eukaryota</taxon>
        <taxon>Fungi</taxon>
        <taxon>Dikarya</taxon>
        <taxon>Ascomycota</taxon>
        <taxon>Pezizomycotina</taxon>
        <taxon>Sordariomycetes</taxon>
        <taxon>Hypocreomycetidae</taxon>
        <taxon>Glomerellales</taxon>
        <taxon>Glomerellaceae</taxon>
        <taxon>Colletotrichum</taxon>
        <taxon>Colletotrichum spaethianum species complex</taxon>
    </lineage>
</organism>
<comment type="caution">
    <text evidence="1">The sequence shown here is derived from an EMBL/GenBank/DDBJ whole genome shotgun (WGS) entry which is preliminary data.</text>
</comment>
<dbReference type="Proteomes" id="UP000076584">
    <property type="component" value="Unassembled WGS sequence"/>
</dbReference>
<reference evidence="1 2" key="1">
    <citation type="submission" date="2015-06" db="EMBL/GenBank/DDBJ databases">
        <title>Survival trade-offs in plant roots during colonization by closely related pathogenic and mutualistic fungi.</title>
        <authorList>
            <person name="Hacquard S."/>
            <person name="Kracher B."/>
            <person name="Hiruma K."/>
            <person name="Weinman A."/>
            <person name="Muench P."/>
            <person name="Garrido Oter R."/>
            <person name="Ver Loren van Themaat E."/>
            <person name="Dallerey J.-F."/>
            <person name="Damm U."/>
            <person name="Henrissat B."/>
            <person name="Lespinet O."/>
            <person name="Thon M."/>
            <person name="Kemen E."/>
            <person name="McHardy A.C."/>
            <person name="Schulze-Lefert P."/>
            <person name="O'Connell R.J."/>
        </authorList>
    </citation>
    <scope>NUCLEOTIDE SEQUENCE [LARGE SCALE GENOMIC DNA]</scope>
    <source>
        <strain evidence="1 2">MAFF 238704</strain>
    </source>
</reference>
<evidence type="ECO:0000313" key="2">
    <source>
        <dbReference type="Proteomes" id="UP000076584"/>
    </source>
</evidence>
<protein>
    <submittedName>
        <fullName evidence="1">Hmg box protein</fullName>
    </submittedName>
</protein>
<evidence type="ECO:0000313" key="1">
    <source>
        <dbReference type="EMBL" id="KZL63819.1"/>
    </source>
</evidence>
<accession>A0A166LQJ4</accession>
<dbReference type="InterPro" id="IPR036397">
    <property type="entry name" value="RNaseH_sf"/>
</dbReference>
<name>A0A166LQJ4_COLIC</name>
<dbReference type="Gene3D" id="3.30.420.10">
    <property type="entry name" value="Ribonuclease H-like superfamily/Ribonuclease H"/>
    <property type="match status" value="1"/>
</dbReference>
<proteinExistence type="predicted"/>
<gene>
    <name evidence="1" type="ORF">CI238_12783</name>
</gene>
<dbReference type="GO" id="GO:0003676">
    <property type="term" value="F:nucleic acid binding"/>
    <property type="evidence" value="ECO:0007669"/>
    <property type="project" value="InterPro"/>
</dbReference>
<dbReference type="EMBL" id="LFIW01002729">
    <property type="protein sequence ID" value="KZL63819.1"/>
    <property type="molecule type" value="Genomic_DNA"/>
</dbReference>
<keyword evidence="2" id="KW-1185">Reference proteome</keyword>
<sequence>PLFKSRVFHHAGVSERQGWRIIKDARQRQRHHDPQLPETRGRRKLLQPADLQAMEKTLWSRGLEARALTWQSLAVESGIQVDCSWRTIQRAMGSIGWRKCVACDIGWVSRDIAARRYDIRFSDEVHFSLGPQGKLRIIRKPGERYCPDCIQEGDSPREKDLKRLHAWAAVGYGFKSNLIFYEVPTNKNGKMSQQVYLDQILKLVVGSWIDNGEQFVLEEDGDSGHRPGGKNIVKVWKEERGFKRYFNTPGSPDLSIIENCWKVPKAHIANYET</sequence>